<feature type="transmembrane region" description="Helical" evidence="8">
    <location>
        <begin position="36"/>
        <end position="56"/>
    </location>
</feature>
<name>A0A8H7BQA4_9FUNG</name>
<keyword evidence="5" id="KW-0333">Golgi apparatus</keyword>
<dbReference type="GO" id="GO:0046873">
    <property type="term" value="F:metal ion transmembrane transporter activity"/>
    <property type="evidence" value="ECO:0007669"/>
    <property type="project" value="InterPro"/>
</dbReference>
<dbReference type="GO" id="GO:0006829">
    <property type="term" value="P:zinc ion transport"/>
    <property type="evidence" value="ECO:0007669"/>
    <property type="project" value="InterPro"/>
</dbReference>
<dbReference type="Proteomes" id="UP000605846">
    <property type="component" value="Unassembled WGS sequence"/>
</dbReference>
<comment type="subcellular location">
    <subcellularLocation>
        <location evidence="1">Endomembrane system</location>
        <topology evidence="1">Multi-pass membrane protein</topology>
    </subcellularLocation>
    <subcellularLocation>
        <location evidence="2">Golgi apparatus membrane</location>
    </subcellularLocation>
</comment>
<dbReference type="InterPro" id="IPR003689">
    <property type="entry name" value="ZIP"/>
</dbReference>
<accession>A0A8H7BQA4</accession>
<evidence type="ECO:0008006" key="11">
    <source>
        <dbReference type="Google" id="ProtNLM"/>
    </source>
</evidence>
<evidence type="ECO:0000256" key="2">
    <source>
        <dbReference type="ARBA" id="ARBA00004394"/>
    </source>
</evidence>
<comment type="caution">
    <text evidence="9">The sequence shown here is derived from an EMBL/GenBank/DDBJ whole genome shotgun (WGS) entry which is preliminary data.</text>
</comment>
<sequence>MLDPFVWLLLLSLTLLVGAFLFGSIPLATKLSESKLHYLTALGIGLLIGTALVVIVPEGVETLYSSSAASTGIQELASTNSVTAAGAATEGPRWVSHDNDDDESTDPLLSPSHGEVPGGGVALHTAVGMALIVGFAVMFVIDQASSMHVHAHPPTTTTTTTTPSVEYNELDHLEEDHDQNDDHVHSSAGKLASPQRSITPTIGLVVHAAADGIALGASASHPQLSMVVFLAIMLHKAPSAFALTTVLLSSGVSRTRVRKHLMLFSMAAPLGAILTYLMLSFTASPASHHLEYWTGVLLIFSGGTFLYVAMHALPEIQPKGNHQKLDATEIGTIVLGMFLPVLLNIKHSH</sequence>
<feature type="transmembrane region" description="Helical" evidence="8">
    <location>
        <begin position="226"/>
        <end position="249"/>
    </location>
</feature>
<protein>
    <recommendedName>
        <fullName evidence="11">Zinc/iron permease</fullName>
    </recommendedName>
</protein>
<feature type="region of interest" description="Disordered" evidence="7">
    <location>
        <begin position="85"/>
        <end position="116"/>
    </location>
</feature>
<keyword evidence="4 8" id="KW-1133">Transmembrane helix</keyword>
<evidence type="ECO:0000256" key="8">
    <source>
        <dbReference type="SAM" id="Phobius"/>
    </source>
</evidence>
<feature type="transmembrane region" description="Helical" evidence="8">
    <location>
        <begin position="325"/>
        <end position="345"/>
    </location>
</feature>
<keyword evidence="3 8" id="KW-0812">Transmembrane</keyword>
<dbReference type="InterPro" id="IPR045891">
    <property type="entry name" value="ZIP9"/>
</dbReference>
<organism evidence="9 10">
    <name type="scientific">Apophysomyces ossiformis</name>
    <dbReference type="NCBI Taxonomy" id="679940"/>
    <lineage>
        <taxon>Eukaryota</taxon>
        <taxon>Fungi</taxon>
        <taxon>Fungi incertae sedis</taxon>
        <taxon>Mucoromycota</taxon>
        <taxon>Mucoromycotina</taxon>
        <taxon>Mucoromycetes</taxon>
        <taxon>Mucorales</taxon>
        <taxon>Mucorineae</taxon>
        <taxon>Mucoraceae</taxon>
        <taxon>Apophysomyces</taxon>
    </lineage>
</organism>
<dbReference type="AlphaFoldDB" id="A0A8H7BQA4"/>
<keyword evidence="6 8" id="KW-0472">Membrane</keyword>
<evidence type="ECO:0000313" key="9">
    <source>
        <dbReference type="EMBL" id="KAF7724959.1"/>
    </source>
</evidence>
<feature type="transmembrane region" description="Helical" evidence="8">
    <location>
        <begin position="121"/>
        <end position="141"/>
    </location>
</feature>
<dbReference type="EMBL" id="JABAYA010000107">
    <property type="protein sequence ID" value="KAF7724959.1"/>
    <property type="molecule type" value="Genomic_DNA"/>
</dbReference>
<evidence type="ECO:0000313" key="10">
    <source>
        <dbReference type="Proteomes" id="UP000605846"/>
    </source>
</evidence>
<keyword evidence="10" id="KW-1185">Reference proteome</keyword>
<dbReference type="GO" id="GO:0000139">
    <property type="term" value="C:Golgi membrane"/>
    <property type="evidence" value="ECO:0007669"/>
    <property type="project" value="UniProtKB-SubCell"/>
</dbReference>
<evidence type="ECO:0000256" key="3">
    <source>
        <dbReference type="ARBA" id="ARBA00022692"/>
    </source>
</evidence>
<dbReference type="Pfam" id="PF02535">
    <property type="entry name" value="Zip"/>
    <property type="match status" value="1"/>
</dbReference>
<evidence type="ECO:0000256" key="7">
    <source>
        <dbReference type="SAM" id="MobiDB-lite"/>
    </source>
</evidence>
<reference evidence="9" key="1">
    <citation type="submission" date="2020-01" db="EMBL/GenBank/DDBJ databases">
        <title>Genome Sequencing of Three Apophysomyces-Like Fungal Strains Confirms a Novel Fungal Genus in the Mucoromycota with divergent Burkholderia-like Endosymbiotic Bacteria.</title>
        <authorList>
            <person name="Stajich J.E."/>
            <person name="Macias A.M."/>
            <person name="Carter-House D."/>
            <person name="Lovett B."/>
            <person name="Kasson L.R."/>
            <person name="Berry K."/>
            <person name="Grigoriev I."/>
            <person name="Chang Y."/>
            <person name="Spatafora J."/>
            <person name="Kasson M.T."/>
        </authorList>
    </citation>
    <scope>NUCLEOTIDE SEQUENCE</scope>
    <source>
        <strain evidence="9">NRRL A-21654</strain>
    </source>
</reference>
<feature type="transmembrane region" description="Helical" evidence="8">
    <location>
        <begin position="261"/>
        <end position="280"/>
    </location>
</feature>
<proteinExistence type="predicted"/>
<dbReference type="PANTHER" id="PTHR16133:SF0">
    <property type="entry name" value="ZINC_IRON REGULATED TRANSPORTER-RELATED PROTEIN 102B, ISOFORM E"/>
    <property type="match status" value="1"/>
</dbReference>
<evidence type="ECO:0000256" key="1">
    <source>
        <dbReference type="ARBA" id="ARBA00004127"/>
    </source>
</evidence>
<dbReference type="OrthoDB" id="19859at2759"/>
<feature type="transmembrane region" description="Helical" evidence="8">
    <location>
        <begin position="6"/>
        <end position="29"/>
    </location>
</feature>
<feature type="transmembrane region" description="Helical" evidence="8">
    <location>
        <begin position="292"/>
        <end position="313"/>
    </location>
</feature>
<gene>
    <name evidence="9" type="ORF">EC973_000540</name>
</gene>
<evidence type="ECO:0000256" key="6">
    <source>
        <dbReference type="ARBA" id="ARBA00023136"/>
    </source>
</evidence>
<dbReference type="PANTHER" id="PTHR16133">
    <property type="entry name" value="SOLUTE CARRIER FAMILY 39 ZINC TRANSPORTER , MEMBER 9-RELATED"/>
    <property type="match status" value="1"/>
</dbReference>
<evidence type="ECO:0000256" key="5">
    <source>
        <dbReference type="ARBA" id="ARBA00023034"/>
    </source>
</evidence>
<evidence type="ECO:0000256" key="4">
    <source>
        <dbReference type="ARBA" id="ARBA00022989"/>
    </source>
</evidence>